<dbReference type="InterPro" id="IPR003385">
    <property type="entry name" value="Glyco_hydro_77"/>
</dbReference>
<gene>
    <name evidence="11" type="ORF">DFR45_10625</name>
</gene>
<protein>
    <recommendedName>
        <fullName evidence="4 10">4-alpha-glucanotransferase</fullName>
        <ecNumber evidence="3 10">2.4.1.25</ecNumber>
    </recommendedName>
    <alternativeName>
        <fullName evidence="8 10">Amylomaltase</fullName>
    </alternativeName>
    <alternativeName>
        <fullName evidence="9 10">Disproportionating enzyme</fullName>
    </alternativeName>
</protein>
<dbReference type="SUPFAM" id="SSF51445">
    <property type="entry name" value="(Trans)glycosidases"/>
    <property type="match status" value="1"/>
</dbReference>
<evidence type="ECO:0000256" key="5">
    <source>
        <dbReference type="ARBA" id="ARBA00022676"/>
    </source>
</evidence>
<keyword evidence="6 10" id="KW-0808">Transferase</keyword>
<keyword evidence="5 10" id="KW-0328">Glycosyltransferase</keyword>
<evidence type="ECO:0000256" key="9">
    <source>
        <dbReference type="ARBA" id="ARBA00031501"/>
    </source>
</evidence>
<keyword evidence="12" id="KW-1185">Reference proteome</keyword>
<dbReference type="Pfam" id="PF02446">
    <property type="entry name" value="Glyco_hydro_77"/>
    <property type="match status" value="1"/>
</dbReference>
<dbReference type="InterPro" id="IPR017853">
    <property type="entry name" value="GH"/>
</dbReference>
<comment type="catalytic activity">
    <reaction evidence="1 10">
        <text>Transfers a segment of a (1-&gt;4)-alpha-D-glucan to a new position in an acceptor, which may be glucose or a (1-&gt;4)-alpha-D-glucan.</text>
        <dbReference type="EC" id="2.4.1.25"/>
    </reaction>
</comment>
<proteinExistence type="inferred from homology"/>
<organism evidence="11 12">
    <name type="scientific">Extensimonas vulgaris</name>
    <dbReference type="NCBI Taxonomy" id="1031594"/>
    <lineage>
        <taxon>Bacteria</taxon>
        <taxon>Pseudomonadati</taxon>
        <taxon>Pseudomonadota</taxon>
        <taxon>Betaproteobacteria</taxon>
        <taxon>Burkholderiales</taxon>
        <taxon>Comamonadaceae</taxon>
        <taxon>Extensimonas</taxon>
    </lineage>
</organism>
<evidence type="ECO:0000256" key="10">
    <source>
        <dbReference type="RuleBase" id="RU361207"/>
    </source>
</evidence>
<evidence type="ECO:0000256" key="7">
    <source>
        <dbReference type="ARBA" id="ARBA00023277"/>
    </source>
</evidence>
<evidence type="ECO:0000256" key="6">
    <source>
        <dbReference type="ARBA" id="ARBA00022679"/>
    </source>
</evidence>
<dbReference type="OrthoDB" id="9761577at2"/>
<dbReference type="Proteomes" id="UP000252174">
    <property type="component" value="Unassembled WGS sequence"/>
</dbReference>
<name>A0A369ALU4_9BURK</name>
<comment type="caution">
    <text evidence="11">The sequence shown here is derived from an EMBL/GenBank/DDBJ whole genome shotgun (WGS) entry which is preliminary data.</text>
</comment>
<dbReference type="Gene3D" id="3.20.20.80">
    <property type="entry name" value="Glycosidases"/>
    <property type="match status" value="1"/>
</dbReference>
<keyword evidence="7 10" id="KW-0119">Carbohydrate metabolism</keyword>
<accession>A0A369ALU4</accession>
<sequence>MTAPLHPLLSRRASGVLLHLTSLPGPHGSGDLGAQAGHFLDWLQSAGQTLWQVLPLTPPGAGVSPYQSPSAFAGSPWLVDLDELVRCGWLDAAVLQRAPPFPAGHCDFARVLPWRAAALRAAWQGFVARAGAPERQALADFVQAQAHWLQDYALFMLLHERHGEPWNRWPAPYAWRDAQALAALRRDAAAELDFWHFVQWRFHVQWQGLRAQAQARGIHFVGDVPIFVAHHSADVWARPQLFQLDADGAPLLVAGVPPDYFSATGQRWGNPLYRWDAMAADGYAWWAQRLAHLLTQVDLVRIDHFRGFESCWAIPAHAPTAEGGHWQAGPGRALFDALRERLGPLPVIAEDLGLITEAVHRLRQDCGFPGMRVAQFAFGDTAANPYLPHNYEPLTVAYTGTHDNDTTVGWWQSMDAAQRRKVLDYLGPAAAQEIHWALIQSLSQSVARTLVVPLQDVLGLDGQHRMNTPGHTEGCWRWRFDWSQIGPEAGVRLAAMARAHGRCAG</sequence>
<dbReference type="EMBL" id="QPJU01000006">
    <property type="protein sequence ID" value="RCX09137.1"/>
    <property type="molecule type" value="Genomic_DNA"/>
</dbReference>
<evidence type="ECO:0000256" key="4">
    <source>
        <dbReference type="ARBA" id="ARBA00020295"/>
    </source>
</evidence>
<evidence type="ECO:0000256" key="2">
    <source>
        <dbReference type="ARBA" id="ARBA00005684"/>
    </source>
</evidence>
<dbReference type="GO" id="GO:0004134">
    <property type="term" value="F:4-alpha-glucanotransferase activity"/>
    <property type="evidence" value="ECO:0007669"/>
    <property type="project" value="UniProtKB-EC"/>
</dbReference>
<comment type="similarity">
    <text evidence="2 10">Belongs to the disproportionating enzyme family.</text>
</comment>
<evidence type="ECO:0000256" key="8">
    <source>
        <dbReference type="ARBA" id="ARBA00031423"/>
    </source>
</evidence>
<dbReference type="PANTHER" id="PTHR32438:SF5">
    <property type="entry name" value="4-ALPHA-GLUCANOTRANSFERASE DPE1, CHLOROPLASTIC_AMYLOPLASTIC"/>
    <property type="match status" value="1"/>
</dbReference>
<evidence type="ECO:0000313" key="12">
    <source>
        <dbReference type="Proteomes" id="UP000252174"/>
    </source>
</evidence>
<dbReference type="EC" id="2.4.1.25" evidence="3 10"/>
<evidence type="ECO:0000313" key="11">
    <source>
        <dbReference type="EMBL" id="RCX09137.1"/>
    </source>
</evidence>
<dbReference type="NCBIfam" id="NF011080">
    <property type="entry name" value="PRK14508.1-3"/>
    <property type="match status" value="1"/>
</dbReference>
<evidence type="ECO:0000256" key="3">
    <source>
        <dbReference type="ARBA" id="ARBA00012560"/>
    </source>
</evidence>
<dbReference type="PANTHER" id="PTHR32438">
    <property type="entry name" value="4-ALPHA-GLUCANOTRANSFERASE DPE1, CHLOROPLASTIC/AMYLOPLASTIC"/>
    <property type="match status" value="1"/>
</dbReference>
<reference evidence="11 12" key="1">
    <citation type="submission" date="2018-07" db="EMBL/GenBank/DDBJ databases">
        <title>Genomic Encyclopedia of Type Strains, Phase IV (KMG-IV): sequencing the most valuable type-strain genomes for metagenomic binning, comparative biology and taxonomic classification.</title>
        <authorList>
            <person name="Goeker M."/>
        </authorList>
    </citation>
    <scope>NUCLEOTIDE SEQUENCE [LARGE SCALE GENOMIC DNA]</scope>
    <source>
        <strain evidence="11 12">DSM 100911</strain>
    </source>
</reference>
<dbReference type="NCBIfam" id="TIGR00217">
    <property type="entry name" value="malQ"/>
    <property type="match status" value="1"/>
</dbReference>
<evidence type="ECO:0000256" key="1">
    <source>
        <dbReference type="ARBA" id="ARBA00000439"/>
    </source>
</evidence>
<dbReference type="GO" id="GO:0005975">
    <property type="term" value="P:carbohydrate metabolic process"/>
    <property type="evidence" value="ECO:0007669"/>
    <property type="project" value="InterPro"/>
</dbReference>
<dbReference type="RefSeq" id="WP_114483474.1">
    <property type="nucleotide sequence ID" value="NZ_QPJU01000006.1"/>
</dbReference>
<dbReference type="AlphaFoldDB" id="A0A369ALU4"/>